<comment type="cofactor">
    <cofactor evidence="15">
        <name>[2Fe-2S] cluster</name>
        <dbReference type="ChEBI" id="CHEBI:190135"/>
    </cofactor>
    <text evidence="15">Binds 1 [2Fe-2S] cluster. The cluster is coordinated with 3 cysteines and 1 arginine.</text>
</comment>
<dbReference type="PANTHER" id="PTHR22976:SF2">
    <property type="entry name" value="BIOTIN SYNTHASE, MITOCHONDRIAL"/>
    <property type="match status" value="1"/>
</dbReference>
<feature type="domain" description="Radical SAM core" evidence="16">
    <location>
        <begin position="55"/>
        <end position="281"/>
    </location>
</feature>
<comment type="function">
    <text evidence="14">Catalyzes the conversion of dethiobiotin (DTB) to biotin by the insertion of a sulfur atom into dethiobiotin via a radical-based mechanism.</text>
</comment>
<evidence type="ECO:0000256" key="15">
    <source>
        <dbReference type="PIRSR" id="PIRSR001619-1"/>
    </source>
</evidence>
<accession>A0A7W7Y333</accession>
<comment type="caution">
    <text evidence="17">The sequence shown here is derived from an EMBL/GenBank/DDBJ whole genome shotgun (WGS) entry which is preliminary data.</text>
</comment>
<comment type="cofactor">
    <cofactor evidence="14 15">
        <name>[4Fe-4S] cluster</name>
        <dbReference type="ChEBI" id="CHEBI:49883"/>
    </cofactor>
    <text evidence="14 15">Binds 1 [4Fe-4S] cluster. The cluster is coordinated with 3 cysteines and an exchangeable S-adenosyl-L-methionine.</text>
</comment>
<dbReference type="EMBL" id="JACHID010000001">
    <property type="protein sequence ID" value="MBB5021039.1"/>
    <property type="molecule type" value="Genomic_DNA"/>
</dbReference>
<comment type="similarity">
    <text evidence="2 14">Belongs to the radical SAM superfamily. Biotin synthase family.</text>
</comment>
<keyword evidence="11 14" id="KW-0408">Iron</keyword>
<dbReference type="Proteomes" id="UP000528322">
    <property type="component" value="Unassembled WGS sequence"/>
</dbReference>
<evidence type="ECO:0000256" key="5">
    <source>
        <dbReference type="ARBA" id="ARBA00022485"/>
    </source>
</evidence>
<feature type="binding site" evidence="14 15">
    <location>
        <position position="73"/>
    </location>
    <ligand>
        <name>[4Fe-4S] cluster</name>
        <dbReference type="ChEBI" id="CHEBI:49883"/>
        <note>4Fe-4S-S-AdoMet</note>
    </ligand>
</feature>
<dbReference type="PROSITE" id="PS51918">
    <property type="entry name" value="RADICAL_SAM"/>
    <property type="match status" value="1"/>
</dbReference>
<gene>
    <name evidence="14" type="primary">bioB</name>
    <name evidence="17" type="ORF">HNR37_000342</name>
</gene>
<dbReference type="SFLD" id="SFLDS00029">
    <property type="entry name" value="Radical_SAM"/>
    <property type="match status" value="1"/>
</dbReference>
<proteinExistence type="inferred from homology"/>
<evidence type="ECO:0000256" key="6">
    <source>
        <dbReference type="ARBA" id="ARBA00022679"/>
    </source>
</evidence>
<evidence type="ECO:0000256" key="2">
    <source>
        <dbReference type="ARBA" id="ARBA00010765"/>
    </source>
</evidence>
<name>A0A7W7Y333_9BACT</name>
<dbReference type="InterPro" id="IPR013785">
    <property type="entry name" value="Aldolase_TIM"/>
</dbReference>
<feature type="binding site" evidence="14 15">
    <location>
        <position position="77"/>
    </location>
    <ligand>
        <name>[4Fe-4S] cluster</name>
        <dbReference type="ChEBI" id="CHEBI:49883"/>
        <note>4Fe-4S-S-AdoMet</note>
    </ligand>
</feature>
<dbReference type="Pfam" id="PF04055">
    <property type="entry name" value="Radical_SAM"/>
    <property type="match status" value="1"/>
</dbReference>
<keyword evidence="12 14" id="KW-0411">Iron-sulfur</keyword>
<keyword evidence="10 14" id="KW-0093">Biotin biosynthesis</keyword>
<evidence type="ECO:0000256" key="8">
    <source>
        <dbReference type="ARBA" id="ARBA00022714"/>
    </source>
</evidence>
<keyword evidence="5 14" id="KW-0004">4Fe-4S</keyword>
<dbReference type="Pfam" id="PF06968">
    <property type="entry name" value="BATS"/>
    <property type="match status" value="1"/>
</dbReference>
<dbReference type="InterPro" id="IPR007197">
    <property type="entry name" value="rSAM"/>
</dbReference>
<evidence type="ECO:0000313" key="18">
    <source>
        <dbReference type="Proteomes" id="UP000528322"/>
    </source>
</evidence>
<feature type="binding site" evidence="14 15">
    <location>
        <position position="209"/>
    </location>
    <ligand>
        <name>[2Fe-2S] cluster</name>
        <dbReference type="ChEBI" id="CHEBI:190135"/>
    </ligand>
</feature>
<feature type="binding site" evidence="14 15">
    <location>
        <position position="80"/>
    </location>
    <ligand>
        <name>[4Fe-4S] cluster</name>
        <dbReference type="ChEBI" id="CHEBI:49883"/>
        <note>4Fe-4S-S-AdoMet</note>
    </ligand>
</feature>
<evidence type="ECO:0000256" key="9">
    <source>
        <dbReference type="ARBA" id="ARBA00022723"/>
    </source>
</evidence>
<dbReference type="InterPro" id="IPR010722">
    <property type="entry name" value="BATS_dom"/>
</dbReference>
<evidence type="ECO:0000256" key="12">
    <source>
        <dbReference type="ARBA" id="ARBA00023014"/>
    </source>
</evidence>
<comment type="catalytic activity">
    <reaction evidence="13 14">
        <text>(4R,5S)-dethiobiotin + (sulfur carrier)-SH + 2 reduced [2Fe-2S]-[ferredoxin] + 2 S-adenosyl-L-methionine = (sulfur carrier)-H + biotin + 2 5'-deoxyadenosine + 2 L-methionine + 2 oxidized [2Fe-2S]-[ferredoxin]</text>
        <dbReference type="Rhea" id="RHEA:22060"/>
        <dbReference type="Rhea" id="RHEA-COMP:10000"/>
        <dbReference type="Rhea" id="RHEA-COMP:10001"/>
        <dbReference type="Rhea" id="RHEA-COMP:14737"/>
        <dbReference type="Rhea" id="RHEA-COMP:14739"/>
        <dbReference type="ChEBI" id="CHEBI:17319"/>
        <dbReference type="ChEBI" id="CHEBI:29917"/>
        <dbReference type="ChEBI" id="CHEBI:33737"/>
        <dbReference type="ChEBI" id="CHEBI:33738"/>
        <dbReference type="ChEBI" id="CHEBI:57586"/>
        <dbReference type="ChEBI" id="CHEBI:57844"/>
        <dbReference type="ChEBI" id="CHEBI:59789"/>
        <dbReference type="ChEBI" id="CHEBI:64428"/>
        <dbReference type="ChEBI" id="CHEBI:149473"/>
        <dbReference type="EC" id="2.8.1.6"/>
    </reaction>
</comment>
<dbReference type="AlphaFoldDB" id="A0A7W7Y333"/>
<dbReference type="CDD" id="cd01335">
    <property type="entry name" value="Radical_SAM"/>
    <property type="match status" value="1"/>
</dbReference>
<reference evidence="17 18" key="1">
    <citation type="submission" date="2020-08" db="EMBL/GenBank/DDBJ databases">
        <title>Genomic Encyclopedia of Type Strains, Phase IV (KMG-IV): sequencing the most valuable type-strain genomes for metagenomic binning, comparative biology and taxonomic classification.</title>
        <authorList>
            <person name="Goeker M."/>
        </authorList>
    </citation>
    <scope>NUCLEOTIDE SEQUENCE [LARGE SCALE GENOMIC DNA]</scope>
    <source>
        <strain evidence="17 18">DSM 22071</strain>
    </source>
</reference>
<dbReference type="FunFam" id="3.20.20.70:FF:000026">
    <property type="entry name" value="Biotin synthase"/>
    <property type="match status" value="1"/>
</dbReference>
<keyword evidence="8 14" id="KW-0001">2Fe-2S</keyword>
<dbReference type="InterPro" id="IPR024177">
    <property type="entry name" value="Biotin_synthase"/>
</dbReference>
<evidence type="ECO:0000256" key="14">
    <source>
        <dbReference type="HAMAP-Rule" id="MF_01694"/>
    </source>
</evidence>
<dbReference type="SFLD" id="SFLDG01060">
    <property type="entry name" value="BATS_domain_containing"/>
    <property type="match status" value="1"/>
</dbReference>
<dbReference type="InterPro" id="IPR002684">
    <property type="entry name" value="Biotin_synth/BioAB"/>
</dbReference>
<comment type="cofactor">
    <cofactor evidence="14">
        <name>[2Fe-2S] cluster</name>
        <dbReference type="ChEBI" id="CHEBI:190135"/>
    </cofactor>
    <text evidence="14">Binds 1 [2Fe-2S] cluster. The cluster is coordinated with 3 cysteines and 1 arginine.</text>
</comment>
<dbReference type="GO" id="GO:0005506">
    <property type="term" value="F:iron ion binding"/>
    <property type="evidence" value="ECO:0007669"/>
    <property type="project" value="UniProtKB-UniRule"/>
</dbReference>
<keyword evidence="9 14" id="KW-0479">Metal-binding</keyword>
<dbReference type="InterPro" id="IPR006638">
    <property type="entry name" value="Elp3/MiaA/NifB-like_rSAM"/>
</dbReference>
<keyword evidence="18" id="KW-1185">Reference proteome</keyword>
<dbReference type="SMART" id="SM00876">
    <property type="entry name" value="BATS"/>
    <property type="match status" value="1"/>
</dbReference>
<dbReference type="UniPathway" id="UPA00078">
    <property type="reaction ID" value="UER00162"/>
</dbReference>
<comment type="subunit">
    <text evidence="3 14">Homodimer.</text>
</comment>
<evidence type="ECO:0000256" key="7">
    <source>
        <dbReference type="ARBA" id="ARBA00022691"/>
    </source>
</evidence>
<dbReference type="InterPro" id="IPR058240">
    <property type="entry name" value="rSAM_sf"/>
</dbReference>
<dbReference type="Gene3D" id="3.20.20.70">
    <property type="entry name" value="Aldolase class I"/>
    <property type="match status" value="1"/>
</dbReference>
<evidence type="ECO:0000259" key="16">
    <source>
        <dbReference type="PROSITE" id="PS51918"/>
    </source>
</evidence>
<dbReference type="SMART" id="SM00729">
    <property type="entry name" value="Elp3"/>
    <property type="match status" value="1"/>
</dbReference>
<dbReference type="HAMAP" id="MF_01694">
    <property type="entry name" value="BioB"/>
    <property type="match status" value="1"/>
</dbReference>
<comment type="pathway">
    <text evidence="1 14">Cofactor biosynthesis; biotin biosynthesis; biotin from 7,8-diaminononanoate: step 2/2.</text>
</comment>
<dbReference type="SFLD" id="SFLDG01278">
    <property type="entry name" value="biotin_synthase_like"/>
    <property type="match status" value="1"/>
</dbReference>
<evidence type="ECO:0000256" key="3">
    <source>
        <dbReference type="ARBA" id="ARBA00011738"/>
    </source>
</evidence>
<feature type="binding site" evidence="14 15">
    <location>
        <position position="149"/>
    </location>
    <ligand>
        <name>[2Fe-2S] cluster</name>
        <dbReference type="ChEBI" id="CHEBI:190135"/>
    </ligand>
</feature>
<evidence type="ECO:0000256" key="10">
    <source>
        <dbReference type="ARBA" id="ARBA00022756"/>
    </source>
</evidence>
<dbReference type="NCBIfam" id="TIGR00433">
    <property type="entry name" value="bioB"/>
    <property type="match status" value="1"/>
</dbReference>
<organism evidence="17 18">
    <name type="scientific">Desulfurispira natronophila</name>
    <dbReference type="NCBI Taxonomy" id="682562"/>
    <lineage>
        <taxon>Bacteria</taxon>
        <taxon>Pseudomonadati</taxon>
        <taxon>Chrysiogenota</taxon>
        <taxon>Chrysiogenia</taxon>
        <taxon>Chrysiogenales</taxon>
        <taxon>Chrysiogenaceae</taxon>
        <taxon>Desulfurispira</taxon>
    </lineage>
</organism>
<dbReference type="PANTHER" id="PTHR22976">
    <property type="entry name" value="BIOTIN SYNTHASE"/>
    <property type="match status" value="1"/>
</dbReference>
<dbReference type="GO" id="GO:0051537">
    <property type="term" value="F:2 iron, 2 sulfur cluster binding"/>
    <property type="evidence" value="ECO:0007669"/>
    <property type="project" value="UniProtKB-KW"/>
</dbReference>
<dbReference type="GO" id="GO:0004076">
    <property type="term" value="F:biotin synthase activity"/>
    <property type="evidence" value="ECO:0007669"/>
    <property type="project" value="UniProtKB-UniRule"/>
</dbReference>
<evidence type="ECO:0000313" key="17">
    <source>
        <dbReference type="EMBL" id="MBB5021039.1"/>
    </source>
</evidence>
<dbReference type="GO" id="GO:0009102">
    <property type="term" value="P:biotin biosynthetic process"/>
    <property type="evidence" value="ECO:0007669"/>
    <property type="project" value="UniProtKB-UniRule"/>
</dbReference>
<evidence type="ECO:0000256" key="11">
    <source>
        <dbReference type="ARBA" id="ARBA00023004"/>
    </source>
</evidence>
<feature type="binding site" evidence="14 15">
    <location>
        <position position="279"/>
    </location>
    <ligand>
        <name>[2Fe-2S] cluster</name>
        <dbReference type="ChEBI" id="CHEBI:190135"/>
    </ligand>
</feature>
<dbReference type="PIRSF" id="PIRSF001619">
    <property type="entry name" value="Biotin_synth"/>
    <property type="match status" value="1"/>
</dbReference>
<evidence type="ECO:0000256" key="1">
    <source>
        <dbReference type="ARBA" id="ARBA00004942"/>
    </source>
</evidence>
<feature type="binding site" evidence="14 15">
    <location>
        <position position="117"/>
    </location>
    <ligand>
        <name>[2Fe-2S] cluster</name>
        <dbReference type="ChEBI" id="CHEBI:190135"/>
    </ligand>
</feature>
<evidence type="ECO:0000256" key="13">
    <source>
        <dbReference type="ARBA" id="ARBA00051157"/>
    </source>
</evidence>
<sequence length="335" mass="37124">MSLQIQQPSLYWNDWSQRILTGESLPREIGMELLSSHDDDLLAILNAAFKVRQHYFGRGVWLHVIRNARSGECPEDCSYCSQSASNQSEVETYALETVEEIVAGARVAYEQQAVRYCIVTSGRQPVEKDLEAICEAVQQIKQNMPLQICTSLGMLDAQQVLRLKESGVDRYNHNLETSARHYGSICSTHRYEDRLATAKLVKDAGMELCSGGLLGMGEELKDRLDLAYSLREIGADSIPLNFLHPRQGTRLQNINPMKAADALRALALFRLVNPDRELRIAGGRELILGPMQVLGLYPANSFFTKGYLTTDGQGLDADIAMVEAAGFEVAAIADA</sequence>
<evidence type="ECO:0000256" key="4">
    <source>
        <dbReference type="ARBA" id="ARBA00012236"/>
    </source>
</evidence>
<keyword evidence="7 14" id="KW-0949">S-adenosyl-L-methionine</keyword>
<dbReference type="RefSeq" id="WP_183728907.1">
    <property type="nucleotide sequence ID" value="NZ_JACHID010000001.1"/>
</dbReference>
<dbReference type="SUPFAM" id="SSF102114">
    <property type="entry name" value="Radical SAM enzymes"/>
    <property type="match status" value="1"/>
</dbReference>
<dbReference type="GO" id="GO:0051539">
    <property type="term" value="F:4 iron, 4 sulfur cluster binding"/>
    <property type="evidence" value="ECO:0007669"/>
    <property type="project" value="UniProtKB-KW"/>
</dbReference>
<protein>
    <recommendedName>
        <fullName evidence="4 14">Biotin synthase</fullName>
        <ecNumber evidence="4 14">2.8.1.6</ecNumber>
    </recommendedName>
</protein>
<keyword evidence="6 14" id="KW-0808">Transferase</keyword>
<dbReference type="EC" id="2.8.1.6" evidence="4 14"/>